<dbReference type="PANTHER" id="PTHR30096:SF0">
    <property type="entry name" value="4,5-DOPA DIOXYGENASE EXTRADIOL-LIKE PROTEIN"/>
    <property type="match status" value="1"/>
</dbReference>
<evidence type="ECO:0000256" key="5">
    <source>
        <dbReference type="ARBA" id="ARBA00023002"/>
    </source>
</evidence>
<keyword evidence="7" id="KW-0223">Dioxygenase</keyword>
<evidence type="ECO:0000256" key="2">
    <source>
        <dbReference type="ARBA" id="ARBA00007581"/>
    </source>
</evidence>
<dbReference type="PANTHER" id="PTHR30096">
    <property type="entry name" value="4,5-DOPA DIOXYGENASE EXTRADIOL-LIKE PROTEIN"/>
    <property type="match status" value="1"/>
</dbReference>
<dbReference type="AlphaFoldDB" id="A0A1M5XPG6"/>
<protein>
    <submittedName>
        <fullName evidence="7">Aromatic ring-opening dioxygenase, catalytic subunit, LigB family</fullName>
    </submittedName>
</protein>
<dbReference type="SUPFAM" id="SSF53213">
    <property type="entry name" value="LigB-like"/>
    <property type="match status" value="1"/>
</dbReference>
<dbReference type="Gene3D" id="3.40.830.10">
    <property type="entry name" value="LigB-like"/>
    <property type="match status" value="1"/>
</dbReference>
<comment type="similarity">
    <text evidence="2">Belongs to the DODA-type extradiol aromatic ring-opening dioxygenase family.</text>
</comment>
<dbReference type="Proteomes" id="UP000183995">
    <property type="component" value="Unassembled WGS sequence"/>
</dbReference>
<dbReference type="GO" id="GO:0008198">
    <property type="term" value="F:ferrous iron binding"/>
    <property type="evidence" value="ECO:0007669"/>
    <property type="project" value="InterPro"/>
</dbReference>
<proteinExistence type="inferred from homology"/>
<dbReference type="NCBIfam" id="NF007914">
    <property type="entry name" value="PRK10628.1"/>
    <property type="match status" value="1"/>
</dbReference>
<keyword evidence="4" id="KW-0862">Zinc</keyword>
<gene>
    <name evidence="7" type="ORF">SAMN02745823_01924</name>
</gene>
<keyword evidence="5" id="KW-0560">Oxidoreductase</keyword>
<evidence type="ECO:0000259" key="6">
    <source>
        <dbReference type="Pfam" id="PF02900"/>
    </source>
</evidence>
<dbReference type="OrthoDB" id="9790889at2"/>
<dbReference type="Pfam" id="PF02900">
    <property type="entry name" value="LigB"/>
    <property type="match status" value="1"/>
</dbReference>
<comment type="cofactor">
    <cofactor evidence="1">
        <name>Zn(2+)</name>
        <dbReference type="ChEBI" id="CHEBI:29105"/>
    </cofactor>
</comment>
<dbReference type="STRING" id="1123282.SAMN02745823_01924"/>
<accession>A0A1M5XPG6</accession>
<dbReference type="CDD" id="cd07363">
    <property type="entry name" value="45_DOPA_Dioxygenase"/>
    <property type="match status" value="1"/>
</dbReference>
<reference evidence="7 8" key="1">
    <citation type="submission" date="2016-11" db="EMBL/GenBank/DDBJ databases">
        <authorList>
            <person name="Jaros S."/>
            <person name="Januszkiewicz K."/>
            <person name="Wedrychowicz H."/>
        </authorList>
    </citation>
    <scope>NUCLEOTIDE SEQUENCE [LARGE SCALE GENOMIC DNA]</scope>
    <source>
        <strain evidence="7 8">DSM 10068</strain>
    </source>
</reference>
<evidence type="ECO:0000256" key="4">
    <source>
        <dbReference type="ARBA" id="ARBA00022833"/>
    </source>
</evidence>
<dbReference type="PIRSF" id="PIRSF006157">
    <property type="entry name" value="Doxgns_DODA"/>
    <property type="match status" value="1"/>
</dbReference>
<keyword evidence="8" id="KW-1185">Reference proteome</keyword>
<name>A0A1M5XPG6_9FIRM</name>
<dbReference type="GO" id="GO:0016702">
    <property type="term" value="F:oxidoreductase activity, acting on single donors with incorporation of molecular oxygen, incorporation of two atoms of oxygen"/>
    <property type="evidence" value="ECO:0007669"/>
    <property type="project" value="UniProtKB-ARBA"/>
</dbReference>
<sequence>MSERMPALFVGHGSPMNAIEDNQYSKAWAEIGKHIIKPEAILSISAHWFTKGTKITDAPKPEVVYDMYGFPEALYRVVYQPHGSPELAHETKALISRDVKIDNSWGIDHGTWSVLRRMYPNADIPVYQLSVDADANAEAHFKTGRELSVLRDKGVMIFGSGNVVHNLSRVNWDMDGGYSWASEFDGYVKGKIVDGKYDDVLDYSKAGPSAAMAFHTPDHFDPLLYVLGASDKSDKLTVLNDSCTLGALSMTCYLFE</sequence>
<dbReference type="GO" id="GO:0008270">
    <property type="term" value="F:zinc ion binding"/>
    <property type="evidence" value="ECO:0007669"/>
    <property type="project" value="InterPro"/>
</dbReference>
<feature type="domain" description="Extradiol ring-cleavage dioxygenase class III enzyme subunit B" evidence="6">
    <location>
        <begin position="7"/>
        <end position="239"/>
    </location>
</feature>
<evidence type="ECO:0000313" key="8">
    <source>
        <dbReference type="Proteomes" id="UP000183995"/>
    </source>
</evidence>
<dbReference type="InterPro" id="IPR004183">
    <property type="entry name" value="Xdiol_dOase_suB"/>
</dbReference>
<evidence type="ECO:0000256" key="3">
    <source>
        <dbReference type="ARBA" id="ARBA00022723"/>
    </source>
</evidence>
<dbReference type="InterPro" id="IPR014436">
    <property type="entry name" value="Extradiol_dOase_DODA"/>
</dbReference>
<organism evidence="7 8">
    <name type="scientific">Sporobacter termitidis DSM 10068</name>
    <dbReference type="NCBI Taxonomy" id="1123282"/>
    <lineage>
        <taxon>Bacteria</taxon>
        <taxon>Bacillati</taxon>
        <taxon>Bacillota</taxon>
        <taxon>Clostridia</taxon>
        <taxon>Eubacteriales</taxon>
        <taxon>Oscillospiraceae</taxon>
        <taxon>Sporobacter</taxon>
    </lineage>
</organism>
<evidence type="ECO:0000313" key="7">
    <source>
        <dbReference type="EMBL" id="SHI01710.1"/>
    </source>
</evidence>
<dbReference type="RefSeq" id="WP_073078211.1">
    <property type="nucleotide sequence ID" value="NZ_FQXV01000006.1"/>
</dbReference>
<keyword evidence="3" id="KW-0479">Metal-binding</keyword>
<evidence type="ECO:0000256" key="1">
    <source>
        <dbReference type="ARBA" id="ARBA00001947"/>
    </source>
</evidence>
<dbReference type="EMBL" id="FQXV01000006">
    <property type="protein sequence ID" value="SHI01710.1"/>
    <property type="molecule type" value="Genomic_DNA"/>
</dbReference>